<sequence>MAKKIFGEDEEIIVPEPIKKTVDVVEEEEDSDDDAPEVVSTSATKSAIAKELKAQQDEAARLAQLKKEKRRQRDQILKEQKATSKRGIKQKAVKKVAEKEKEEKEDEVNEDEAEEDEAEEADEADEEAEETTSTKKLLPTDLLAQFAEEEKATRKRNHMSLEDFERLEEEEEEEKRKTKKSKKTERRVGEYTVRVLNNRPRPQSVDAKILSFRNQKLNRKSTPRKDAVRNSSQGRAGGALIFARKNTSSH</sequence>
<feature type="compositionally biased region" description="Acidic residues" evidence="1">
    <location>
        <begin position="103"/>
        <end position="130"/>
    </location>
</feature>
<dbReference type="EMBL" id="JBCLYO010000005">
    <property type="protein sequence ID" value="KAL0088841.1"/>
    <property type="molecule type" value="Genomic_DNA"/>
</dbReference>
<evidence type="ECO:0000313" key="3">
    <source>
        <dbReference type="Proteomes" id="UP001448207"/>
    </source>
</evidence>
<proteinExistence type="predicted"/>
<gene>
    <name evidence="2" type="ORF">J3Q64DRAFT_1808928</name>
</gene>
<keyword evidence="3" id="KW-1185">Reference proteome</keyword>
<reference evidence="2 3" key="1">
    <citation type="submission" date="2024-04" db="EMBL/GenBank/DDBJ databases">
        <title>Symmetric and asymmetric DNA N6-adenine methylation regulates different biological responses in Mucorales.</title>
        <authorList>
            <consortium name="Lawrence Berkeley National Laboratory"/>
            <person name="Lax C."/>
            <person name="Mondo S.J."/>
            <person name="Osorio-Concepcion M."/>
            <person name="Muszewska A."/>
            <person name="Corrochano-Luque M."/>
            <person name="Gutierrez G."/>
            <person name="Riley R."/>
            <person name="Lipzen A."/>
            <person name="Guo J."/>
            <person name="Hundley H."/>
            <person name="Amirebrahimi M."/>
            <person name="Ng V."/>
            <person name="Lorenzo-Gutierrez D."/>
            <person name="Binder U."/>
            <person name="Yang J."/>
            <person name="Song Y."/>
            <person name="Canovas D."/>
            <person name="Navarro E."/>
            <person name="Freitag M."/>
            <person name="Gabaldon T."/>
            <person name="Grigoriev I.V."/>
            <person name="Corrochano L.M."/>
            <person name="Nicolas F.E."/>
            <person name="Garre V."/>
        </authorList>
    </citation>
    <scope>NUCLEOTIDE SEQUENCE [LARGE SCALE GENOMIC DNA]</scope>
    <source>
        <strain evidence="2 3">L51</strain>
    </source>
</reference>
<comment type="caution">
    <text evidence="2">The sequence shown here is derived from an EMBL/GenBank/DDBJ whole genome shotgun (WGS) entry which is preliminary data.</text>
</comment>
<feature type="compositionally biased region" description="Acidic residues" evidence="1">
    <location>
        <begin position="24"/>
        <end position="36"/>
    </location>
</feature>
<accession>A0ABR3B597</accession>
<name>A0ABR3B597_PHYBL</name>
<organism evidence="2 3">
    <name type="scientific">Phycomyces blakesleeanus</name>
    <dbReference type="NCBI Taxonomy" id="4837"/>
    <lineage>
        <taxon>Eukaryota</taxon>
        <taxon>Fungi</taxon>
        <taxon>Fungi incertae sedis</taxon>
        <taxon>Mucoromycota</taxon>
        <taxon>Mucoromycotina</taxon>
        <taxon>Mucoromycetes</taxon>
        <taxon>Mucorales</taxon>
        <taxon>Phycomycetaceae</taxon>
        <taxon>Phycomyces</taxon>
    </lineage>
</organism>
<feature type="compositionally biased region" description="Basic and acidic residues" evidence="1">
    <location>
        <begin position="48"/>
        <end position="60"/>
    </location>
</feature>
<dbReference type="Proteomes" id="UP001448207">
    <property type="component" value="Unassembled WGS sequence"/>
</dbReference>
<protein>
    <submittedName>
        <fullName evidence="2">Uncharacterized protein</fullName>
    </submittedName>
</protein>
<feature type="compositionally biased region" description="Basic and acidic residues" evidence="1">
    <location>
        <begin position="71"/>
        <end position="82"/>
    </location>
</feature>
<feature type="region of interest" description="Disordered" evidence="1">
    <location>
        <begin position="19"/>
        <end position="250"/>
    </location>
</feature>
<feature type="compositionally biased region" description="Basic residues" evidence="1">
    <location>
        <begin position="83"/>
        <end position="94"/>
    </location>
</feature>
<evidence type="ECO:0000256" key="1">
    <source>
        <dbReference type="SAM" id="MobiDB-lite"/>
    </source>
</evidence>
<evidence type="ECO:0000313" key="2">
    <source>
        <dbReference type="EMBL" id="KAL0088841.1"/>
    </source>
</evidence>